<dbReference type="InterPro" id="IPR011990">
    <property type="entry name" value="TPR-like_helical_dom_sf"/>
</dbReference>
<proteinExistence type="predicted"/>
<dbReference type="SUPFAM" id="SSF48452">
    <property type="entry name" value="TPR-like"/>
    <property type="match status" value="2"/>
</dbReference>
<protein>
    <submittedName>
        <fullName evidence="1">Uncharacterized protein</fullName>
    </submittedName>
</protein>
<feature type="non-terminal residue" evidence="1">
    <location>
        <position position="1"/>
    </location>
</feature>
<feature type="non-terminal residue" evidence="1">
    <location>
        <position position="408"/>
    </location>
</feature>
<sequence length="408" mass="43344">RRLDLAEALRRSGDVALALDAFDAAAEQAQARDDDAALVTAAVGYEEALFASRLPRDGRSAQLLRAAERRVPADDAVGRSRVLSLLGRALHFTGDDRGATEACRRAVELVDGVEDGSADGAGTLRQAPLARALLALRITQDAPGQLTERLRGGRTAFAAVGGPAAGDLPADDLELRLEVARLHLLDLLEAGDLAGADAVLAVAVDTVERLGRPLHRWYPPMWRAMRALLDGRHGDAAELADRFRVEAHRAHYASTELVWTILRLQLALDTGGPADVLPALRTRLAEDPDRWAFASAVALARLGRTDEARAVLDLHDTRLSQVPHDLSRPAVLTYLAEAAHLLGDAQAAGRVHDALLPWDGHHVVLGAGAVCLGSAARPLGLCRLTTGDVDAATAYLERAVADDDALPA</sequence>
<keyword evidence="2" id="KW-1185">Reference proteome</keyword>
<gene>
    <name evidence="1" type="ORF">N866_15800</name>
</gene>
<dbReference type="Proteomes" id="UP000019753">
    <property type="component" value="Unassembled WGS sequence"/>
</dbReference>
<dbReference type="RefSeq" id="WP_034229801.1">
    <property type="nucleotide sequence ID" value="NZ_AXCW01000490.1"/>
</dbReference>
<evidence type="ECO:0000313" key="1">
    <source>
        <dbReference type="EMBL" id="EYR61823.1"/>
    </source>
</evidence>
<dbReference type="OrthoDB" id="134712at2"/>
<dbReference type="AlphaFoldDB" id="A0A021VL39"/>
<comment type="caution">
    <text evidence="1">The sequence shown here is derived from an EMBL/GenBank/DDBJ whole genome shotgun (WGS) entry which is preliminary data.</text>
</comment>
<accession>A0A021VL39</accession>
<dbReference type="Gene3D" id="1.25.40.10">
    <property type="entry name" value="Tetratricopeptide repeat domain"/>
    <property type="match status" value="1"/>
</dbReference>
<evidence type="ECO:0000313" key="2">
    <source>
        <dbReference type="Proteomes" id="UP000019753"/>
    </source>
</evidence>
<organism evidence="1 2">
    <name type="scientific">Actinotalea ferrariae CF5-4</name>
    <dbReference type="NCBI Taxonomy" id="948458"/>
    <lineage>
        <taxon>Bacteria</taxon>
        <taxon>Bacillati</taxon>
        <taxon>Actinomycetota</taxon>
        <taxon>Actinomycetes</taxon>
        <taxon>Micrococcales</taxon>
        <taxon>Cellulomonadaceae</taxon>
        <taxon>Actinotalea</taxon>
    </lineage>
</organism>
<name>A0A021VL39_9CELL</name>
<dbReference type="EMBL" id="AXCW01000490">
    <property type="protein sequence ID" value="EYR61823.1"/>
    <property type="molecule type" value="Genomic_DNA"/>
</dbReference>
<reference evidence="1 2" key="1">
    <citation type="submission" date="2014-01" db="EMBL/GenBank/DDBJ databases">
        <title>Actinotalea ferrariae CF5-4.</title>
        <authorList>
            <person name="Chen F."/>
            <person name="Li Y."/>
            <person name="Wang G."/>
        </authorList>
    </citation>
    <scope>NUCLEOTIDE SEQUENCE [LARGE SCALE GENOMIC DNA]</scope>
    <source>
        <strain evidence="1 2">CF5-4</strain>
    </source>
</reference>